<evidence type="ECO:0008006" key="5">
    <source>
        <dbReference type="Google" id="ProtNLM"/>
    </source>
</evidence>
<organism evidence="3 4">
    <name type="scientific">Solanum pinnatisectum</name>
    <name type="common">tansyleaf nightshade</name>
    <dbReference type="NCBI Taxonomy" id="50273"/>
    <lineage>
        <taxon>Eukaryota</taxon>
        <taxon>Viridiplantae</taxon>
        <taxon>Streptophyta</taxon>
        <taxon>Embryophyta</taxon>
        <taxon>Tracheophyta</taxon>
        <taxon>Spermatophyta</taxon>
        <taxon>Magnoliopsida</taxon>
        <taxon>eudicotyledons</taxon>
        <taxon>Gunneridae</taxon>
        <taxon>Pentapetalae</taxon>
        <taxon>asterids</taxon>
        <taxon>lamiids</taxon>
        <taxon>Solanales</taxon>
        <taxon>Solanaceae</taxon>
        <taxon>Solanoideae</taxon>
        <taxon>Solaneae</taxon>
        <taxon>Solanum</taxon>
    </lineage>
</organism>
<dbReference type="GO" id="GO:0004523">
    <property type="term" value="F:RNA-DNA hybrid ribonuclease activity"/>
    <property type="evidence" value="ECO:0007669"/>
    <property type="project" value="InterPro"/>
</dbReference>
<dbReference type="InterPro" id="IPR053151">
    <property type="entry name" value="RNase_H-like"/>
</dbReference>
<evidence type="ECO:0000259" key="2">
    <source>
        <dbReference type="Pfam" id="PF13966"/>
    </source>
</evidence>
<dbReference type="InterPro" id="IPR044730">
    <property type="entry name" value="RNase_H-like_dom_plant"/>
</dbReference>
<sequence>MTFLTWRAIYNRLSTDEKLAKLGINIILGCHCCAASNENNNLETVNHIFCQGEHARRVWCEITCTLGVRLTHSSLKILILNWWNTVTKNPIGNFIIQALPSIICWEIWKARCSNKFDAINPSVYKTKANILFTIVKITKKKFGKANIVESWRNIHYILDAEIHYRTTTIVKWIKPPNMSVKLNNDGSCIQDRCDGDDQKLIGNLLFAYYINLGPGTSNIAEMAALLYGLKWCVNRGFSKIWIETDSMLLTRCIERDWDERLVIQFKMPEN</sequence>
<dbReference type="Gene3D" id="3.30.420.10">
    <property type="entry name" value="Ribonuclease H-like superfamily/Ribonuclease H"/>
    <property type="match status" value="1"/>
</dbReference>
<dbReference type="AlphaFoldDB" id="A0AAV9K099"/>
<accession>A0AAV9K099</accession>
<dbReference type="InterPro" id="IPR012337">
    <property type="entry name" value="RNaseH-like_sf"/>
</dbReference>
<dbReference type="EMBL" id="JAWPEI010000053">
    <property type="protein sequence ID" value="KAK4706718.1"/>
    <property type="molecule type" value="Genomic_DNA"/>
</dbReference>
<dbReference type="PANTHER" id="PTHR47723:SF19">
    <property type="entry name" value="POLYNUCLEOTIDYL TRANSFERASE, RIBONUCLEASE H-LIKE SUPERFAMILY PROTEIN"/>
    <property type="match status" value="1"/>
</dbReference>
<dbReference type="Pfam" id="PF13456">
    <property type="entry name" value="RVT_3"/>
    <property type="match status" value="1"/>
</dbReference>
<dbReference type="Pfam" id="PF13966">
    <property type="entry name" value="zf-RVT"/>
    <property type="match status" value="1"/>
</dbReference>
<gene>
    <name evidence="3" type="ORF">R3W88_033730</name>
</gene>
<protein>
    <recommendedName>
        <fullName evidence="5">RNase H type-1 domain-containing protein</fullName>
    </recommendedName>
</protein>
<feature type="domain" description="Reverse transcriptase zinc-binding" evidence="2">
    <location>
        <begin position="1"/>
        <end position="59"/>
    </location>
</feature>
<dbReference type="SUPFAM" id="SSF53098">
    <property type="entry name" value="Ribonuclease H-like"/>
    <property type="match status" value="1"/>
</dbReference>
<evidence type="ECO:0000259" key="1">
    <source>
        <dbReference type="Pfam" id="PF13456"/>
    </source>
</evidence>
<comment type="caution">
    <text evidence="3">The sequence shown here is derived from an EMBL/GenBank/DDBJ whole genome shotgun (WGS) entry which is preliminary data.</text>
</comment>
<dbReference type="GO" id="GO:0003676">
    <property type="term" value="F:nucleic acid binding"/>
    <property type="evidence" value="ECO:0007669"/>
    <property type="project" value="InterPro"/>
</dbReference>
<feature type="domain" description="RNase H type-1" evidence="1">
    <location>
        <begin position="202"/>
        <end position="258"/>
    </location>
</feature>
<dbReference type="InterPro" id="IPR026960">
    <property type="entry name" value="RVT-Znf"/>
</dbReference>
<reference evidence="3 4" key="1">
    <citation type="submission" date="2023-10" db="EMBL/GenBank/DDBJ databases">
        <title>Genome-Wide Identification Analysis in wild type Solanum Pinnatisectum Reveals Some Genes Defensing Phytophthora Infestans.</title>
        <authorList>
            <person name="Sun C."/>
        </authorList>
    </citation>
    <scope>NUCLEOTIDE SEQUENCE [LARGE SCALE GENOMIC DNA]</scope>
    <source>
        <strain evidence="3">LQN</strain>
        <tissue evidence="3">Leaf</tissue>
    </source>
</reference>
<evidence type="ECO:0000313" key="3">
    <source>
        <dbReference type="EMBL" id="KAK4706718.1"/>
    </source>
</evidence>
<name>A0AAV9K099_9SOLN</name>
<keyword evidence="4" id="KW-1185">Reference proteome</keyword>
<dbReference type="PANTHER" id="PTHR47723">
    <property type="entry name" value="OS05G0353850 PROTEIN"/>
    <property type="match status" value="1"/>
</dbReference>
<proteinExistence type="predicted"/>
<dbReference type="InterPro" id="IPR002156">
    <property type="entry name" value="RNaseH_domain"/>
</dbReference>
<dbReference type="Proteomes" id="UP001311915">
    <property type="component" value="Unassembled WGS sequence"/>
</dbReference>
<dbReference type="InterPro" id="IPR036397">
    <property type="entry name" value="RNaseH_sf"/>
</dbReference>
<evidence type="ECO:0000313" key="4">
    <source>
        <dbReference type="Proteomes" id="UP001311915"/>
    </source>
</evidence>
<dbReference type="CDD" id="cd06222">
    <property type="entry name" value="RNase_H_like"/>
    <property type="match status" value="1"/>
</dbReference>